<accession>A0A317ZAS7</accession>
<sequence>MAILLLDHGNASIWMSWHHIKFCMMTTYERWRDKMKSTYVESARYVKIKKNCKSSVMKFGIVKAT</sequence>
<reference evidence="1 2" key="1">
    <citation type="journal article" date="2018" name="Vet. Microbiol.">
        <title>Clonal diversity and geographic distribution of methicillin-resistant Staphylococcus pseudintermedius from Australian animals: Discovery of novel sequence types.</title>
        <authorList>
            <person name="Worthing K.A."/>
            <person name="Abraham S."/>
            <person name="Coombs G.W."/>
            <person name="Pang S."/>
            <person name="Saputra S."/>
            <person name="Jordan D."/>
            <person name="Trott D.J."/>
            <person name="Norris J.M."/>
        </authorList>
    </citation>
    <scope>NUCLEOTIDE SEQUENCE [LARGE SCALE GENOMIC DNA]</scope>
    <source>
        <strain evidence="1 2">ST71 3</strain>
    </source>
</reference>
<proteinExistence type="predicted"/>
<dbReference type="Proteomes" id="UP000246351">
    <property type="component" value="Unassembled WGS sequence"/>
</dbReference>
<evidence type="ECO:0000313" key="2">
    <source>
        <dbReference type="Proteomes" id="UP000246351"/>
    </source>
</evidence>
<gene>
    <name evidence="1" type="ORF">DD924_03235</name>
</gene>
<dbReference type="AlphaFoldDB" id="A0A317ZAS7"/>
<name>A0A317ZAS7_STAPS</name>
<protein>
    <submittedName>
        <fullName evidence="1">Uncharacterized protein</fullName>
    </submittedName>
</protein>
<comment type="caution">
    <text evidence="1">The sequence shown here is derived from an EMBL/GenBank/DDBJ whole genome shotgun (WGS) entry which is preliminary data.</text>
</comment>
<organism evidence="1 2">
    <name type="scientific">Staphylococcus pseudintermedius</name>
    <dbReference type="NCBI Taxonomy" id="283734"/>
    <lineage>
        <taxon>Bacteria</taxon>
        <taxon>Bacillati</taxon>
        <taxon>Bacillota</taxon>
        <taxon>Bacilli</taxon>
        <taxon>Bacillales</taxon>
        <taxon>Staphylococcaceae</taxon>
        <taxon>Staphylococcus</taxon>
        <taxon>Staphylococcus intermedius group</taxon>
    </lineage>
</organism>
<dbReference type="EMBL" id="QEIV01000251">
    <property type="protein sequence ID" value="PWZ99332.1"/>
    <property type="molecule type" value="Genomic_DNA"/>
</dbReference>
<evidence type="ECO:0000313" key="1">
    <source>
        <dbReference type="EMBL" id="PWZ99332.1"/>
    </source>
</evidence>